<evidence type="ECO:0000313" key="3">
    <source>
        <dbReference type="Proteomes" id="UP000824890"/>
    </source>
</evidence>
<sequence>MLSVFSFTVSHAAKPSKAATNCPVIKTEDTWLITTPKSSDSTTINLKVVRGVVELNQSVPRVTTSKLEETDEISKAPVEDQRLELGVADREELEDGREEEPRRRRYRISGAGTSLVSDSAHYSTAVSSLSSSALNHEEERRRDRAIIKLWRFHQKSISDSSMTSKRAPPRQQ</sequence>
<accession>A0ABQ7X4P8</accession>
<keyword evidence="3" id="KW-1185">Reference proteome</keyword>
<organism evidence="2 3">
    <name type="scientific">Brassica napus</name>
    <name type="common">Rape</name>
    <dbReference type="NCBI Taxonomy" id="3708"/>
    <lineage>
        <taxon>Eukaryota</taxon>
        <taxon>Viridiplantae</taxon>
        <taxon>Streptophyta</taxon>
        <taxon>Embryophyta</taxon>
        <taxon>Tracheophyta</taxon>
        <taxon>Spermatophyta</taxon>
        <taxon>Magnoliopsida</taxon>
        <taxon>eudicotyledons</taxon>
        <taxon>Gunneridae</taxon>
        <taxon>Pentapetalae</taxon>
        <taxon>rosids</taxon>
        <taxon>malvids</taxon>
        <taxon>Brassicales</taxon>
        <taxon>Brassicaceae</taxon>
        <taxon>Brassiceae</taxon>
        <taxon>Brassica</taxon>
    </lineage>
</organism>
<feature type="compositionally biased region" description="Low complexity" evidence="1">
    <location>
        <begin position="119"/>
        <end position="133"/>
    </location>
</feature>
<proteinExistence type="predicted"/>
<feature type="region of interest" description="Disordered" evidence="1">
    <location>
        <begin position="88"/>
        <end position="140"/>
    </location>
</feature>
<evidence type="ECO:0000313" key="2">
    <source>
        <dbReference type="EMBL" id="KAH0850909.1"/>
    </source>
</evidence>
<evidence type="ECO:0000256" key="1">
    <source>
        <dbReference type="SAM" id="MobiDB-lite"/>
    </source>
</evidence>
<dbReference type="Proteomes" id="UP000824890">
    <property type="component" value="Unassembled WGS sequence"/>
</dbReference>
<name>A0ABQ7X4P8_BRANA</name>
<comment type="caution">
    <text evidence="2">The sequence shown here is derived from an EMBL/GenBank/DDBJ whole genome shotgun (WGS) entry which is preliminary data.</text>
</comment>
<gene>
    <name evidence="2" type="ORF">HID58_095133</name>
</gene>
<protein>
    <submittedName>
        <fullName evidence="2">Uncharacterized protein</fullName>
    </submittedName>
</protein>
<dbReference type="EMBL" id="JAGKQM010001894">
    <property type="protein sequence ID" value="KAH0850909.1"/>
    <property type="molecule type" value="Genomic_DNA"/>
</dbReference>
<reference evidence="2 3" key="1">
    <citation type="submission" date="2021-05" db="EMBL/GenBank/DDBJ databases">
        <title>Genome Assembly of Synthetic Allotetraploid Brassica napus Reveals Homoeologous Exchanges between Subgenomes.</title>
        <authorList>
            <person name="Davis J.T."/>
        </authorList>
    </citation>
    <scope>NUCLEOTIDE SEQUENCE [LARGE SCALE GENOMIC DNA]</scope>
    <source>
        <strain evidence="3">cv. Da-Ae</strain>
        <tissue evidence="2">Seedling</tissue>
    </source>
</reference>